<dbReference type="Pfam" id="PF04413">
    <property type="entry name" value="Glycos_transf_N"/>
    <property type="match status" value="1"/>
</dbReference>
<dbReference type="GO" id="GO:0005886">
    <property type="term" value="C:plasma membrane"/>
    <property type="evidence" value="ECO:0007669"/>
    <property type="project" value="TreeGrafter"/>
</dbReference>
<proteinExistence type="predicted"/>
<dbReference type="InterPro" id="IPR038107">
    <property type="entry name" value="Glycos_transf_N_sf"/>
</dbReference>
<dbReference type="InterPro" id="IPR039901">
    <property type="entry name" value="Kdotransferase"/>
</dbReference>
<gene>
    <name evidence="3" type="primary">waaA_5</name>
    <name evidence="3" type="ORF">GALL_122020</name>
</gene>
<dbReference type="GO" id="GO:0043842">
    <property type="term" value="F:Kdo transferase activity"/>
    <property type="evidence" value="ECO:0007669"/>
    <property type="project" value="UniProtKB-EC"/>
</dbReference>
<organism evidence="3">
    <name type="scientific">mine drainage metagenome</name>
    <dbReference type="NCBI Taxonomy" id="410659"/>
    <lineage>
        <taxon>unclassified sequences</taxon>
        <taxon>metagenomes</taxon>
        <taxon>ecological metagenomes</taxon>
    </lineage>
</organism>
<dbReference type="Gene3D" id="3.40.50.11720">
    <property type="entry name" value="3-Deoxy-D-manno-octulosonic-acid transferase, N-terminal domain"/>
    <property type="match status" value="1"/>
</dbReference>
<dbReference type="InterPro" id="IPR007507">
    <property type="entry name" value="Glycos_transf_N"/>
</dbReference>
<reference evidence="3" key="1">
    <citation type="submission" date="2016-10" db="EMBL/GenBank/DDBJ databases">
        <title>Sequence of Gallionella enrichment culture.</title>
        <authorList>
            <person name="Poehlein A."/>
            <person name="Muehling M."/>
            <person name="Daniel R."/>
        </authorList>
    </citation>
    <scope>NUCLEOTIDE SEQUENCE</scope>
</reference>
<dbReference type="GO" id="GO:0009245">
    <property type="term" value="P:lipid A biosynthetic process"/>
    <property type="evidence" value="ECO:0007669"/>
    <property type="project" value="TreeGrafter"/>
</dbReference>
<keyword evidence="3" id="KW-0328">Glycosyltransferase</keyword>
<evidence type="ECO:0000259" key="2">
    <source>
        <dbReference type="Pfam" id="PF04413"/>
    </source>
</evidence>
<accession>A0A1J5SBM7</accession>
<name>A0A1J5SBM7_9ZZZZ</name>
<feature type="domain" description="3-deoxy-D-manno-octulosonic-acid transferase N-terminal" evidence="2">
    <location>
        <begin position="44"/>
        <end position="208"/>
    </location>
</feature>
<sequence>MKLFYNIFIYLYPKVAWLISGKNAKAKQWITGRKHIFRTLENAFKNNNEKVIWVHCSSLGEFEQGRPIIEAIKKKEPYQKILLTFFSPSGYEVRKDYANADWIFYLPMDSFSHAKRFYDIVQPSLVVFVKYEFWFYYLNEAKKRNIPLLLVSGIFREDQPFFKWYGSFHKQMLDCFTYLFVQNEPSAALLNSIGFEDNVAVCGDTRFDRVIDIAQQFKPIALVEIFIGNHPVIVAGSTWTEDDEELDHFANTHPDIKFIVAPHVIEEERIQECLTLYKNSILYSEIVNHKSHENKNVLIIDNIGMLSSLYKYATICYVGGGFGDDGVHNVLEAAVYNKPVVFGDEYDKYFEAGELIDADGAFAIESALEAEKIFNELLHDDKLYKQVSINAGNYVKSKSGATEKIMNYLYEKRLLTI</sequence>
<dbReference type="SUPFAM" id="SSF53756">
    <property type="entry name" value="UDP-Glycosyltransferase/glycogen phosphorylase"/>
    <property type="match status" value="1"/>
</dbReference>
<dbReference type="EC" id="2.4.99.12" evidence="3"/>
<evidence type="ECO:0000313" key="3">
    <source>
        <dbReference type="EMBL" id="OIR05767.1"/>
    </source>
</evidence>
<keyword evidence="1 3" id="KW-0808">Transferase</keyword>
<protein>
    <submittedName>
        <fullName evidence="3">3-deoxy-D-manno-octulosonic acid transferase</fullName>
        <ecNumber evidence="3">2.4.99.12</ecNumber>
        <ecNumber evidence="3">2.4.99.13</ecNumber>
    </submittedName>
</protein>
<dbReference type="PANTHER" id="PTHR42755">
    <property type="entry name" value="3-DEOXY-MANNO-OCTULOSONATE CYTIDYLYLTRANSFERASE"/>
    <property type="match status" value="1"/>
</dbReference>
<dbReference type="EMBL" id="MLJW01000048">
    <property type="protein sequence ID" value="OIR05767.1"/>
    <property type="molecule type" value="Genomic_DNA"/>
</dbReference>
<dbReference type="EC" id="2.4.99.13" evidence="3"/>
<dbReference type="PANTHER" id="PTHR42755:SF1">
    <property type="entry name" value="3-DEOXY-D-MANNO-OCTULOSONIC ACID TRANSFERASE, MITOCHONDRIAL-RELATED"/>
    <property type="match status" value="1"/>
</dbReference>
<dbReference type="AlphaFoldDB" id="A0A1J5SBM7"/>
<evidence type="ECO:0000256" key="1">
    <source>
        <dbReference type="ARBA" id="ARBA00022679"/>
    </source>
</evidence>
<dbReference type="Gene3D" id="3.40.50.2000">
    <property type="entry name" value="Glycogen Phosphorylase B"/>
    <property type="match status" value="1"/>
</dbReference>
<comment type="caution">
    <text evidence="3">The sequence shown here is derived from an EMBL/GenBank/DDBJ whole genome shotgun (WGS) entry which is preliminary data.</text>
</comment>